<feature type="chain" id="PRO_5001498909" description="Mid2 domain-containing protein" evidence="2">
    <location>
        <begin position="19"/>
        <end position="289"/>
    </location>
</feature>
<dbReference type="GeneID" id="63701079"/>
<keyword evidence="2" id="KW-0732">Signal</keyword>
<feature type="signal peptide" evidence="2">
    <location>
        <begin position="1"/>
        <end position="18"/>
    </location>
</feature>
<evidence type="ECO:0000313" key="4">
    <source>
        <dbReference type="Proteomes" id="UP000019804"/>
    </source>
</evidence>
<protein>
    <recommendedName>
        <fullName evidence="5">Mid2 domain-containing protein</fullName>
    </recommendedName>
</protein>
<evidence type="ECO:0008006" key="5">
    <source>
        <dbReference type="Google" id="ProtNLM"/>
    </source>
</evidence>
<accession>A0A017S058</accession>
<dbReference type="Proteomes" id="UP000019804">
    <property type="component" value="Unassembled WGS sequence"/>
</dbReference>
<reference evidence="4" key="1">
    <citation type="journal article" date="2014" name="Nat. Commun.">
        <title>Genomic adaptations of the halophilic Dead Sea filamentous fungus Eurotium rubrum.</title>
        <authorList>
            <person name="Kis-Papo T."/>
            <person name="Weig A.R."/>
            <person name="Riley R."/>
            <person name="Persoh D."/>
            <person name="Salamov A."/>
            <person name="Sun H."/>
            <person name="Lipzen A."/>
            <person name="Wasser S.P."/>
            <person name="Rambold G."/>
            <person name="Grigoriev I.V."/>
            <person name="Nevo E."/>
        </authorList>
    </citation>
    <scope>NUCLEOTIDE SEQUENCE [LARGE SCALE GENOMIC DNA]</scope>
    <source>
        <strain evidence="4">CBS 135680</strain>
    </source>
</reference>
<name>A0A017S058_ASPRC</name>
<dbReference type="RefSeq" id="XP_040634113.1">
    <property type="nucleotide sequence ID" value="XM_040785955.1"/>
</dbReference>
<dbReference type="STRING" id="1388766.A0A017S058"/>
<organism evidence="3 4">
    <name type="scientific">Aspergillus ruber (strain CBS 135680)</name>
    <dbReference type="NCBI Taxonomy" id="1388766"/>
    <lineage>
        <taxon>Eukaryota</taxon>
        <taxon>Fungi</taxon>
        <taxon>Dikarya</taxon>
        <taxon>Ascomycota</taxon>
        <taxon>Pezizomycotina</taxon>
        <taxon>Eurotiomycetes</taxon>
        <taxon>Eurotiomycetidae</taxon>
        <taxon>Eurotiales</taxon>
        <taxon>Aspergillaceae</taxon>
        <taxon>Aspergillus</taxon>
        <taxon>Aspergillus subgen. Aspergillus</taxon>
    </lineage>
</organism>
<proteinExistence type="predicted"/>
<feature type="transmembrane region" description="Helical" evidence="1">
    <location>
        <begin position="177"/>
        <end position="200"/>
    </location>
</feature>
<dbReference type="EMBL" id="KK088460">
    <property type="protein sequence ID" value="EYE90423.1"/>
    <property type="molecule type" value="Genomic_DNA"/>
</dbReference>
<keyword evidence="1" id="KW-0472">Membrane</keyword>
<dbReference type="AlphaFoldDB" id="A0A017S058"/>
<evidence type="ECO:0000256" key="2">
    <source>
        <dbReference type="SAM" id="SignalP"/>
    </source>
</evidence>
<dbReference type="HOGENOM" id="CLU_055859_6_0_1"/>
<sequence>MLLQRSFLAIALACTAAAASERTCYYPNGHEASGNVPCTDSQYTSCCGENVICLSNGYCMDVESQPYTMSQSACTDSSWAADCPSQCAGSSDYPDTGCAIVLFYANSTQADYYCNAIVSDGTDAACSNGQTPFTIPDGKVVIGRALLSNSSTTSKVNATCVLPTTTVSPLSNNKRDVAIGAGVGVPLGVLLLTALAWALFERKRRYAMVNSAAAAGAVAVPSASYPVQMQQPVLEMDRWQIIRPREWRGCGRRNWMGLSMCSCRSWRDGRLVDRLFLGVSDLFVCALYP</sequence>
<evidence type="ECO:0000256" key="1">
    <source>
        <dbReference type="SAM" id="Phobius"/>
    </source>
</evidence>
<keyword evidence="4" id="KW-1185">Reference proteome</keyword>
<dbReference type="OrthoDB" id="5215637at2759"/>
<keyword evidence="1" id="KW-0812">Transmembrane</keyword>
<gene>
    <name evidence="3" type="ORF">EURHEDRAFT_510775</name>
</gene>
<keyword evidence="1" id="KW-1133">Transmembrane helix</keyword>
<evidence type="ECO:0000313" key="3">
    <source>
        <dbReference type="EMBL" id="EYE90423.1"/>
    </source>
</evidence>